<comment type="caution">
    <text evidence="1">The sequence shown here is derived from an EMBL/GenBank/DDBJ whole genome shotgun (WGS) entry which is preliminary data.</text>
</comment>
<sequence length="179" mass="21521">MQMEQESRIYFKKYFQNAIWLKLRYSSPFVMYPVQRRVKSWELNKDSPRAYGQLQYSVELSGRINLYSIMAFLMQNLNGLFFTAKWSQLIIYQFGRYVTQVTFLFQTRNIMAPFGAIILQSTFKLACSCSSYMFQRALFTVIKCVETLQLKLFQNILTHQVYLHCMCFWNESWQYLNIE</sequence>
<dbReference type="Proteomes" id="UP001642409">
    <property type="component" value="Unassembled WGS sequence"/>
</dbReference>
<evidence type="ECO:0000313" key="1">
    <source>
        <dbReference type="EMBL" id="CAL5970911.1"/>
    </source>
</evidence>
<gene>
    <name evidence="1" type="ORF">HINF_LOCUS851</name>
</gene>
<keyword evidence="2" id="KW-1185">Reference proteome</keyword>
<protein>
    <submittedName>
        <fullName evidence="1">Hypothetical_protein</fullName>
    </submittedName>
</protein>
<proteinExistence type="predicted"/>
<reference evidence="1 2" key="1">
    <citation type="submission" date="2024-07" db="EMBL/GenBank/DDBJ databases">
        <authorList>
            <person name="Akdeniz Z."/>
        </authorList>
    </citation>
    <scope>NUCLEOTIDE SEQUENCE [LARGE SCALE GENOMIC DNA]</scope>
</reference>
<name>A0ABP1GI74_9EUKA</name>
<accession>A0ABP1GI74</accession>
<evidence type="ECO:0000313" key="2">
    <source>
        <dbReference type="Proteomes" id="UP001642409"/>
    </source>
</evidence>
<dbReference type="EMBL" id="CAXDID020000002">
    <property type="protein sequence ID" value="CAL5970911.1"/>
    <property type="molecule type" value="Genomic_DNA"/>
</dbReference>
<organism evidence="1 2">
    <name type="scientific">Hexamita inflata</name>
    <dbReference type="NCBI Taxonomy" id="28002"/>
    <lineage>
        <taxon>Eukaryota</taxon>
        <taxon>Metamonada</taxon>
        <taxon>Diplomonadida</taxon>
        <taxon>Hexamitidae</taxon>
        <taxon>Hexamitinae</taxon>
        <taxon>Hexamita</taxon>
    </lineage>
</organism>